<dbReference type="Pfam" id="PF00109">
    <property type="entry name" value="ketoacyl-synt"/>
    <property type="match status" value="1"/>
</dbReference>
<dbReference type="EMBL" id="FJUY01000001">
    <property type="protein sequence ID" value="CZT14717.1"/>
    <property type="molecule type" value="Genomic_DNA"/>
</dbReference>
<evidence type="ECO:0000256" key="3">
    <source>
        <dbReference type="RuleBase" id="RU003694"/>
    </source>
</evidence>
<evidence type="ECO:0000313" key="6">
    <source>
        <dbReference type="Proteomes" id="UP000225277"/>
    </source>
</evidence>
<dbReference type="SUPFAM" id="SSF53901">
    <property type="entry name" value="Thiolase-like"/>
    <property type="match status" value="1"/>
</dbReference>
<dbReference type="Gene3D" id="3.40.47.10">
    <property type="match status" value="1"/>
</dbReference>
<dbReference type="GO" id="GO:0016491">
    <property type="term" value="F:oxidoreductase activity"/>
    <property type="evidence" value="ECO:0007669"/>
    <property type="project" value="UniProtKB-KW"/>
</dbReference>
<dbReference type="Proteomes" id="UP000225277">
    <property type="component" value="Unassembled WGS sequence"/>
</dbReference>
<dbReference type="InterPro" id="IPR050091">
    <property type="entry name" value="PKS_NRPS_Biosynth_Enz"/>
</dbReference>
<dbReference type="Pfam" id="PF02801">
    <property type="entry name" value="Ketoacyl-synt_C"/>
    <property type="match status" value="1"/>
</dbReference>
<evidence type="ECO:0000256" key="1">
    <source>
        <dbReference type="ARBA" id="ARBA00022679"/>
    </source>
</evidence>
<dbReference type="CDD" id="cd00833">
    <property type="entry name" value="PKS"/>
    <property type="match status" value="1"/>
</dbReference>
<dbReference type="STRING" id="112498.A0A2D3USP9"/>
<evidence type="ECO:0000259" key="4">
    <source>
        <dbReference type="PROSITE" id="PS52004"/>
    </source>
</evidence>
<protein>
    <recommendedName>
        <fullName evidence="4">Ketosynthase family 3 (KS3) domain-containing protein</fullName>
    </recommendedName>
</protein>
<dbReference type="PANTHER" id="PTHR43775:SF29">
    <property type="entry name" value="ASPERFURANONE POLYKETIDE SYNTHASE AFOG-RELATED"/>
    <property type="match status" value="1"/>
</dbReference>
<dbReference type="OrthoDB" id="329835at2759"/>
<dbReference type="GO" id="GO:0004315">
    <property type="term" value="F:3-oxoacyl-[acyl-carrier-protein] synthase activity"/>
    <property type="evidence" value="ECO:0007669"/>
    <property type="project" value="InterPro"/>
</dbReference>
<dbReference type="InterPro" id="IPR014031">
    <property type="entry name" value="Ketoacyl_synth_C"/>
</dbReference>
<feature type="unsure residue" description="D or N" evidence="5">
    <location>
        <position position="257"/>
    </location>
</feature>
<feature type="domain" description="Ketosynthase family 3 (KS3)" evidence="4">
    <location>
        <begin position="7"/>
        <end position="403"/>
    </location>
</feature>
<sequence>MSAPQSNTPIAIIGMSMNFPESGTSATAFWDMLCKGRNVSTKIPKERFNVDAFRHPDTSKHYSMNADGGHFIETPLDCFDAPFFSIGLAEAACMDPQQRLLLETSFHALENAGITIPSCAGSETAVYTGSFMDDYKSVMYADPELERRYAASGLATNMIANRISWFYDFRGPSVNLDTACSSSLTALHACCQDLRLGIVNMGLVGGCSLVFGPDNFYTMTSMNFLSPDNRSHSFDESANGYSRGEGFGMVVVKRLDDAIRDGDTVRAIIRATGIGQDGRTPGITVPSGSSQRSLIEKTYSQAGISMEPTRYCEAHATGTPVGDPIEANAIGEAFAKYRTESAPMFLGSVKANVGHMEAASGLASLIKTVLILESGVIPPVAGLENINSKIKAQQYHLHVSWVS</sequence>
<dbReference type="InterPro" id="IPR016039">
    <property type="entry name" value="Thiolase-like"/>
</dbReference>
<dbReference type="PANTHER" id="PTHR43775">
    <property type="entry name" value="FATTY ACID SYNTHASE"/>
    <property type="match status" value="1"/>
</dbReference>
<keyword evidence="6" id="KW-1185">Reference proteome</keyword>
<dbReference type="PROSITE" id="PS52004">
    <property type="entry name" value="KS3_2"/>
    <property type="match status" value="1"/>
</dbReference>
<evidence type="ECO:0000313" key="5">
    <source>
        <dbReference type="EMBL" id="CZT14717.1"/>
    </source>
</evidence>
<dbReference type="AlphaFoldDB" id="A0A2D3USP9"/>
<keyword evidence="1 3" id="KW-0808">Transferase</keyword>
<keyword evidence="2" id="KW-0560">Oxidoreductase</keyword>
<evidence type="ECO:0000256" key="2">
    <source>
        <dbReference type="ARBA" id="ARBA00023002"/>
    </source>
</evidence>
<proteinExistence type="inferred from homology"/>
<dbReference type="GO" id="GO:0044550">
    <property type="term" value="P:secondary metabolite biosynthetic process"/>
    <property type="evidence" value="ECO:0007669"/>
    <property type="project" value="TreeGrafter"/>
</dbReference>
<dbReference type="InterPro" id="IPR020841">
    <property type="entry name" value="PKS_Beta-ketoAc_synthase_dom"/>
</dbReference>
<accession>A0A2D3USP9</accession>
<dbReference type="InterPro" id="IPR018201">
    <property type="entry name" value="Ketoacyl_synth_AS"/>
</dbReference>
<name>A0A2D3USP9_9PEZI</name>
<dbReference type="PROSITE" id="PS00606">
    <property type="entry name" value="KS3_1"/>
    <property type="match status" value="1"/>
</dbReference>
<gene>
    <name evidence="5" type="ORF">RCC_00684</name>
</gene>
<reference evidence="5 6" key="1">
    <citation type="submission" date="2016-03" db="EMBL/GenBank/DDBJ databases">
        <authorList>
            <person name="Ploux O."/>
        </authorList>
    </citation>
    <scope>NUCLEOTIDE SEQUENCE [LARGE SCALE GENOMIC DNA]</scope>
    <source>
        <strain evidence="5 6">URUG2</strain>
    </source>
</reference>
<dbReference type="InterPro" id="IPR014030">
    <property type="entry name" value="Ketoacyl_synth_N"/>
</dbReference>
<dbReference type="GO" id="GO:0006633">
    <property type="term" value="P:fatty acid biosynthetic process"/>
    <property type="evidence" value="ECO:0007669"/>
    <property type="project" value="InterPro"/>
</dbReference>
<comment type="similarity">
    <text evidence="3">Belongs to the thiolase-like superfamily. Beta-ketoacyl-ACP synthases family.</text>
</comment>
<dbReference type="GO" id="GO:0004312">
    <property type="term" value="F:fatty acid synthase activity"/>
    <property type="evidence" value="ECO:0007669"/>
    <property type="project" value="TreeGrafter"/>
</dbReference>
<organism evidence="5 6">
    <name type="scientific">Ramularia collo-cygni</name>
    <dbReference type="NCBI Taxonomy" id="112498"/>
    <lineage>
        <taxon>Eukaryota</taxon>
        <taxon>Fungi</taxon>
        <taxon>Dikarya</taxon>
        <taxon>Ascomycota</taxon>
        <taxon>Pezizomycotina</taxon>
        <taxon>Dothideomycetes</taxon>
        <taxon>Dothideomycetidae</taxon>
        <taxon>Mycosphaerellales</taxon>
        <taxon>Mycosphaerellaceae</taxon>
        <taxon>Ramularia</taxon>
    </lineage>
</organism>
<dbReference type="SMART" id="SM00825">
    <property type="entry name" value="PKS_KS"/>
    <property type="match status" value="1"/>
</dbReference>